<evidence type="ECO:0000313" key="5">
    <source>
        <dbReference type="Proteomes" id="UP001596270"/>
    </source>
</evidence>
<dbReference type="RefSeq" id="WP_371435140.1">
    <property type="nucleotide sequence ID" value="NZ_JBHSRS010000084.1"/>
</dbReference>
<protein>
    <submittedName>
        <fullName evidence="4">SH3 domain-containing protein</fullName>
    </submittedName>
</protein>
<name>A0ABW1U4R6_9BURK</name>
<dbReference type="Gene3D" id="2.30.30.40">
    <property type="entry name" value="SH3 Domains"/>
    <property type="match status" value="1"/>
</dbReference>
<dbReference type="EMBL" id="JBHSRS010000084">
    <property type="protein sequence ID" value="MFC6284644.1"/>
    <property type="molecule type" value="Genomic_DNA"/>
</dbReference>
<organism evidence="4 5">
    <name type="scientific">Polaromonas aquatica</name>
    <dbReference type="NCBI Taxonomy" id="332657"/>
    <lineage>
        <taxon>Bacteria</taxon>
        <taxon>Pseudomonadati</taxon>
        <taxon>Pseudomonadota</taxon>
        <taxon>Betaproteobacteria</taxon>
        <taxon>Burkholderiales</taxon>
        <taxon>Comamonadaceae</taxon>
        <taxon>Polaromonas</taxon>
    </lineage>
</organism>
<dbReference type="InterPro" id="IPR003646">
    <property type="entry name" value="SH3-like_bac-type"/>
</dbReference>
<proteinExistence type="predicted"/>
<keyword evidence="2" id="KW-0732">Signal</keyword>
<feature type="chain" id="PRO_5046439509" evidence="2">
    <location>
        <begin position="27"/>
        <end position="202"/>
    </location>
</feature>
<dbReference type="Pfam" id="PF08239">
    <property type="entry name" value="SH3_3"/>
    <property type="match status" value="1"/>
</dbReference>
<evidence type="ECO:0000256" key="2">
    <source>
        <dbReference type="SAM" id="SignalP"/>
    </source>
</evidence>
<keyword evidence="5" id="KW-1185">Reference proteome</keyword>
<feature type="domain" description="SH3b" evidence="3">
    <location>
        <begin position="38"/>
        <end position="83"/>
    </location>
</feature>
<feature type="region of interest" description="Disordered" evidence="1">
    <location>
        <begin position="164"/>
        <end position="202"/>
    </location>
</feature>
<evidence type="ECO:0000313" key="4">
    <source>
        <dbReference type="EMBL" id="MFC6284644.1"/>
    </source>
</evidence>
<accession>A0ABW1U4R6</accession>
<gene>
    <name evidence="4" type="ORF">ACFQND_25745</name>
</gene>
<feature type="signal peptide" evidence="2">
    <location>
        <begin position="1"/>
        <end position="26"/>
    </location>
</feature>
<evidence type="ECO:0000259" key="3">
    <source>
        <dbReference type="Pfam" id="PF08239"/>
    </source>
</evidence>
<evidence type="ECO:0000256" key="1">
    <source>
        <dbReference type="SAM" id="MobiDB-lite"/>
    </source>
</evidence>
<comment type="caution">
    <text evidence="4">The sequence shown here is derived from an EMBL/GenBank/DDBJ whole genome shotgun (WGS) entry which is preliminary data.</text>
</comment>
<sequence>MILSKSNLQAGLGICALVVFCSAAFAQNEAVLIKRPAQLRDAPGESSRSVAPLPVQTAVTRLGERQGPWIKVRMADGTQGWVHMFDITSASSAQGSNAGTGALRSITSFFNKGSTQANASALPTSTVGIRGLGAEDIANAQPNVAAVAQLDTVRVDATQARQFADSAPLSSRTVSPLPVPVAPARAPSGPADGGSNQFQSGG</sequence>
<dbReference type="Proteomes" id="UP001596270">
    <property type="component" value="Unassembled WGS sequence"/>
</dbReference>
<reference evidence="5" key="1">
    <citation type="journal article" date="2019" name="Int. J. Syst. Evol. Microbiol.">
        <title>The Global Catalogue of Microorganisms (GCM) 10K type strain sequencing project: providing services to taxonomists for standard genome sequencing and annotation.</title>
        <authorList>
            <consortium name="The Broad Institute Genomics Platform"/>
            <consortium name="The Broad Institute Genome Sequencing Center for Infectious Disease"/>
            <person name="Wu L."/>
            <person name="Ma J."/>
        </authorList>
    </citation>
    <scope>NUCLEOTIDE SEQUENCE [LARGE SCALE GENOMIC DNA]</scope>
    <source>
        <strain evidence="5">CCUG 39402</strain>
    </source>
</reference>